<dbReference type="EMBL" id="JAIFRP010000084">
    <property type="protein sequence ID" value="KAK2579614.1"/>
    <property type="molecule type" value="Genomic_DNA"/>
</dbReference>
<feature type="binding site" evidence="3">
    <location>
        <position position="112"/>
    </location>
    <ligand>
        <name>Zn(2+)</name>
        <dbReference type="ChEBI" id="CHEBI:29105"/>
        <label>1</label>
    </ligand>
</feature>
<evidence type="ECO:0000256" key="3">
    <source>
        <dbReference type="PIRSR" id="PIRSR036514-1"/>
    </source>
</evidence>
<reference evidence="8" key="1">
    <citation type="submission" date="2021-08" db="EMBL/GenBank/DDBJ databases">
        <authorList>
            <person name="Misof B."/>
            <person name="Oliver O."/>
            <person name="Podsiadlowski L."/>
            <person name="Donath A."/>
            <person name="Peters R."/>
            <person name="Mayer C."/>
            <person name="Rust J."/>
            <person name="Gunkel S."/>
            <person name="Lesny P."/>
            <person name="Martin S."/>
            <person name="Oeyen J.P."/>
            <person name="Petersen M."/>
            <person name="Panagiotis P."/>
            <person name="Wilbrandt J."/>
            <person name="Tanja T."/>
        </authorList>
    </citation>
    <scope>NUCLEOTIDE SEQUENCE</scope>
    <source>
        <strain evidence="8">GBR_01_08_01A</strain>
        <tissue evidence="8">Thorax + abdomen</tissue>
    </source>
</reference>
<organism evidence="8 9">
    <name type="scientific">Odynerus spinipes</name>
    <dbReference type="NCBI Taxonomy" id="1348599"/>
    <lineage>
        <taxon>Eukaryota</taxon>
        <taxon>Metazoa</taxon>
        <taxon>Ecdysozoa</taxon>
        <taxon>Arthropoda</taxon>
        <taxon>Hexapoda</taxon>
        <taxon>Insecta</taxon>
        <taxon>Pterygota</taxon>
        <taxon>Neoptera</taxon>
        <taxon>Endopterygota</taxon>
        <taxon>Hymenoptera</taxon>
        <taxon>Apocrita</taxon>
        <taxon>Aculeata</taxon>
        <taxon>Vespoidea</taxon>
        <taxon>Vespidae</taxon>
        <taxon>Eumeninae</taxon>
        <taxon>Odynerus</taxon>
    </lineage>
</organism>
<dbReference type="GO" id="GO:0046872">
    <property type="term" value="F:metal ion binding"/>
    <property type="evidence" value="ECO:0007669"/>
    <property type="project" value="UniProtKB-KW"/>
</dbReference>
<keyword evidence="9" id="KW-1185">Reference proteome</keyword>
<evidence type="ECO:0000256" key="1">
    <source>
        <dbReference type="ARBA" id="ARBA00023016"/>
    </source>
</evidence>
<dbReference type="PANTHER" id="PTHR45640:SF13">
    <property type="entry name" value="HEAT SHOCK PROTEIN 22-RELATED"/>
    <property type="match status" value="1"/>
</dbReference>
<dbReference type="CDD" id="cd06526">
    <property type="entry name" value="metazoan_ACD"/>
    <property type="match status" value="1"/>
</dbReference>
<keyword evidence="3" id="KW-0862">Zinc</keyword>
<dbReference type="Gene3D" id="3.30.1370.230">
    <property type="entry name" value="Stn1, C-terminal wHTH domain"/>
    <property type="match status" value="1"/>
</dbReference>
<feature type="domain" description="SHSP" evidence="7">
    <location>
        <begin position="63"/>
        <end position="172"/>
    </location>
</feature>
<evidence type="ECO:0000256" key="6">
    <source>
        <dbReference type="SAM" id="MobiDB-lite"/>
    </source>
</evidence>
<dbReference type="SUPFAM" id="SSF49764">
    <property type="entry name" value="HSP20-like chaperones"/>
    <property type="match status" value="1"/>
</dbReference>
<dbReference type="PIRSF" id="PIRSF036514">
    <property type="entry name" value="Sm_HSP_B1"/>
    <property type="match status" value="1"/>
</dbReference>
<feature type="region of interest" description="Disordered" evidence="6">
    <location>
        <begin position="172"/>
        <end position="214"/>
    </location>
</feature>
<dbReference type="GO" id="GO:0009408">
    <property type="term" value="P:response to heat"/>
    <property type="evidence" value="ECO:0007669"/>
    <property type="project" value="UniProtKB-ARBA"/>
</dbReference>
<evidence type="ECO:0000256" key="2">
    <source>
        <dbReference type="PIRNR" id="PIRNR036514"/>
    </source>
</evidence>
<evidence type="ECO:0000256" key="5">
    <source>
        <dbReference type="RuleBase" id="RU003616"/>
    </source>
</evidence>
<dbReference type="PROSITE" id="PS01031">
    <property type="entry name" value="SHSP"/>
    <property type="match status" value="1"/>
</dbReference>
<dbReference type="GO" id="GO:0005737">
    <property type="term" value="C:cytoplasm"/>
    <property type="evidence" value="ECO:0007669"/>
    <property type="project" value="TreeGrafter"/>
</dbReference>
<dbReference type="GO" id="GO:0051082">
    <property type="term" value="F:unfolded protein binding"/>
    <property type="evidence" value="ECO:0007669"/>
    <property type="project" value="TreeGrafter"/>
</dbReference>
<dbReference type="PRINTS" id="PR00299">
    <property type="entry name" value="ACRYSTALLIN"/>
</dbReference>
<feature type="compositionally biased region" description="Basic and acidic residues" evidence="6">
    <location>
        <begin position="182"/>
        <end position="202"/>
    </location>
</feature>
<accession>A0AAD9RH25</accession>
<keyword evidence="3" id="KW-0479">Metal-binding</keyword>
<dbReference type="Pfam" id="PF00011">
    <property type="entry name" value="HSP20"/>
    <property type="match status" value="1"/>
</dbReference>
<dbReference type="GO" id="GO:0042026">
    <property type="term" value="P:protein refolding"/>
    <property type="evidence" value="ECO:0007669"/>
    <property type="project" value="TreeGrafter"/>
</dbReference>
<reference evidence="8" key="2">
    <citation type="journal article" date="2023" name="Commun. Biol.">
        <title>Intrasexual cuticular hydrocarbon dimorphism in a wasp sheds light on hydrocarbon biosynthesis genes in Hymenoptera.</title>
        <authorList>
            <person name="Moris V.C."/>
            <person name="Podsiadlowski L."/>
            <person name="Martin S."/>
            <person name="Oeyen J.P."/>
            <person name="Donath A."/>
            <person name="Petersen M."/>
            <person name="Wilbrandt J."/>
            <person name="Misof B."/>
            <person name="Liedtke D."/>
            <person name="Thamm M."/>
            <person name="Scheiner R."/>
            <person name="Schmitt T."/>
            <person name="Niehuis O."/>
        </authorList>
    </citation>
    <scope>NUCLEOTIDE SEQUENCE</scope>
    <source>
        <strain evidence="8">GBR_01_08_01A</strain>
    </source>
</reference>
<proteinExistence type="inferred from homology"/>
<evidence type="ECO:0000259" key="7">
    <source>
        <dbReference type="PROSITE" id="PS01031"/>
    </source>
</evidence>
<dbReference type="GO" id="GO:0005634">
    <property type="term" value="C:nucleus"/>
    <property type="evidence" value="ECO:0007669"/>
    <property type="project" value="TreeGrafter"/>
</dbReference>
<evidence type="ECO:0000256" key="4">
    <source>
        <dbReference type="PROSITE-ProRule" id="PRU00285"/>
    </source>
</evidence>
<dbReference type="PANTHER" id="PTHR45640">
    <property type="entry name" value="HEAT SHOCK PROTEIN HSP-12.2-RELATED"/>
    <property type="match status" value="1"/>
</dbReference>
<keyword evidence="1" id="KW-0346">Stress response</keyword>
<evidence type="ECO:0000313" key="8">
    <source>
        <dbReference type="EMBL" id="KAK2579614.1"/>
    </source>
</evidence>
<feature type="binding site" evidence="3">
    <location>
        <position position="110"/>
    </location>
    <ligand>
        <name>Zn(2+)</name>
        <dbReference type="ChEBI" id="CHEBI:29105"/>
        <label>1</label>
    </ligand>
</feature>
<comment type="similarity">
    <text evidence="2 4 5">Belongs to the small heat shock protein (HSP20) family.</text>
</comment>
<comment type="caution">
    <text evidence="8">The sequence shown here is derived from an EMBL/GenBank/DDBJ whole genome shotgun (WGS) entry which is preliminary data.</text>
</comment>
<name>A0AAD9RH25_9HYME</name>
<protein>
    <recommendedName>
        <fullName evidence="7">SHSP domain-containing protein</fullName>
    </recommendedName>
</protein>
<dbReference type="Gene3D" id="2.60.40.790">
    <property type="match status" value="1"/>
</dbReference>
<dbReference type="InterPro" id="IPR002068">
    <property type="entry name" value="A-crystallin/Hsp20_dom"/>
</dbReference>
<dbReference type="Proteomes" id="UP001258017">
    <property type="component" value="Unassembled WGS sequence"/>
</dbReference>
<dbReference type="InterPro" id="IPR008978">
    <property type="entry name" value="HSP20-like_chaperone"/>
</dbReference>
<gene>
    <name evidence="8" type="ORF">KPH14_010905</name>
</gene>
<feature type="compositionally biased region" description="Low complexity" evidence="6">
    <location>
        <begin position="204"/>
        <end position="214"/>
    </location>
</feature>
<evidence type="ECO:0000313" key="9">
    <source>
        <dbReference type="Proteomes" id="UP001258017"/>
    </source>
</evidence>
<dbReference type="InterPro" id="IPR001436">
    <property type="entry name" value="Alpha-crystallin/sHSP_animal"/>
</dbReference>
<feature type="binding site" evidence="3">
    <location>
        <position position="117"/>
    </location>
    <ligand>
        <name>Zn(2+)</name>
        <dbReference type="ChEBI" id="CHEBI:29105"/>
        <label>1</label>
    </ligand>
</feature>
<dbReference type="InterPro" id="IPR038240">
    <property type="entry name" value="Stn1_C_sf"/>
</dbReference>
<dbReference type="InterPro" id="IPR055269">
    <property type="entry name" value="Alpha-crystallin/HSP_16"/>
</dbReference>
<sequence>MMSLLPLLFSAWWADLDRPHRLMDQNFGLGLYPEQLRVMDKYYPTSLVDRAALDLYYRPWADLLRLDNRGTSTITADKDNFKVILDVHQFKPEEISVKVVDRYIVVEAKHEEKRDEHGLISRQFVRRYLLPEQTDADKVTSNISTDGILTIIAPLKEPIEKPNERTIKIEFTGKPAVTTTPKEGEKKPEEGTPEEKTPKEEEVTITTEESTPLK</sequence>
<dbReference type="AlphaFoldDB" id="A0AAD9RH25"/>